<accession>U5D291</accession>
<evidence type="ECO:0000313" key="3">
    <source>
        <dbReference type="Proteomes" id="UP000017836"/>
    </source>
</evidence>
<evidence type="ECO:0000313" key="2">
    <source>
        <dbReference type="EMBL" id="ERN16519.1"/>
    </source>
</evidence>
<protein>
    <submittedName>
        <fullName evidence="2">Uncharacterized protein</fullName>
    </submittedName>
</protein>
<evidence type="ECO:0000256" key="1">
    <source>
        <dbReference type="SAM" id="MobiDB-lite"/>
    </source>
</evidence>
<dbReference type="HOGENOM" id="CLU_2592944_0_0_1"/>
<feature type="region of interest" description="Disordered" evidence="1">
    <location>
        <begin position="1"/>
        <end position="25"/>
    </location>
</feature>
<dbReference type="EMBL" id="KI392442">
    <property type="protein sequence ID" value="ERN16519.1"/>
    <property type="molecule type" value="Genomic_DNA"/>
</dbReference>
<dbReference type="Gramene" id="ERN16519">
    <property type="protein sequence ID" value="ERN16519"/>
    <property type="gene ID" value="AMTR_s00031p00090350"/>
</dbReference>
<organism evidence="2 3">
    <name type="scientific">Amborella trichopoda</name>
    <dbReference type="NCBI Taxonomy" id="13333"/>
    <lineage>
        <taxon>Eukaryota</taxon>
        <taxon>Viridiplantae</taxon>
        <taxon>Streptophyta</taxon>
        <taxon>Embryophyta</taxon>
        <taxon>Tracheophyta</taxon>
        <taxon>Spermatophyta</taxon>
        <taxon>Magnoliopsida</taxon>
        <taxon>Amborellales</taxon>
        <taxon>Amborellaceae</taxon>
        <taxon>Amborella</taxon>
    </lineage>
</organism>
<dbReference type="AlphaFoldDB" id="U5D291"/>
<dbReference type="Proteomes" id="UP000017836">
    <property type="component" value="Unassembled WGS sequence"/>
</dbReference>
<proteinExistence type="predicted"/>
<keyword evidence="3" id="KW-1185">Reference proteome</keyword>
<reference evidence="3" key="1">
    <citation type="journal article" date="2013" name="Science">
        <title>The Amborella genome and the evolution of flowering plants.</title>
        <authorList>
            <consortium name="Amborella Genome Project"/>
        </authorList>
    </citation>
    <scope>NUCLEOTIDE SEQUENCE [LARGE SCALE GENOMIC DNA]</scope>
</reference>
<gene>
    <name evidence="2" type="ORF">AMTR_s00031p00090350</name>
</gene>
<name>U5D291_AMBTC</name>
<sequence>MRSGCHPCRMASRYSQRDDHESPSTPVQCRLFTRIEHPTRLVAAEQGDNAKTATLGTGVYKGSSNEELLVDEAPKQRDER</sequence>